<evidence type="ECO:0000259" key="8">
    <source>
        <dbReference type="Pfam" id="PF01833"/>
    </source>
</evidence>
<dbReference type="GO" id="GO:0006887">
    <property type="term" value="P:exocytosis"/>
    <property type="evidence" value="ECO:0007669"/>
    <property type="project" value="UniProtKB-KW"/>
</dbReference>
<dbReference type="FunFam" id="2.60.40.10:FF:000196">
    <property type="entry name" value="Exocyst complex component 2"/>
    <property type="match status" value="1"/>
</dbReference>
<gene>
    <name evidence="10" type="ORF">QR98_0012560</name>
</gene>
<dbReference type="InterPro" id="IPR039481">
    <property type="entry name" value="EXOC2/Sec5_N_dom"/>
</dbReference>
<protein>
    <recommendedName>
        <fullName evidence="3 7">Exocyst complex component 2</fullName>
    </recommendedName>
</protein>
<evidence type="ECO:0000256" key="6">
    <source>
        <dbReference type="ARBA" id="ARBA00022927"/>
    </source>
</evidence>
<comment type="caution">
    <text evidence="10">The sequence shown here is derived from an EMBL/GenBank/DDBJ whole genome shotgun (WGS) entry which is preliminary data.</text>
</comment>
<proteinExistence type="inferred from homology"/>
<dbReference type="SUPFAM" id="SSF81296">
    <property type="entry name" value="E set domains"/>
    <property type="match status" value="1"/>
</dbReference>
<feature type="domain" description="Exocyst complex component EXOC2/Sec5 N-terminal" evidence="9">
    <location>
        <begin position="137"/>
        <end position="863"/>
    </location>
</feature>
<organism evidence="10 11">
    <name type="scientific">Sarcoptes scabiei</name>
    <name type="common">Itch mite</name>
    <name type="synonym">Acarus scabiei</name>
    <dbReference type="NCBI Taxonomy" id="52283"/>
    <lineage>
        <taxon>Eukaryota</taxon>
        <taxon>Metazoa</taxon>
        <taxon>Ecdysozoa</taxon>
        <taxon>Arthropoda</taxon>
        <taxon>Chelicerata</taxon>
        <taxon>Arachnida</taxon>
        <taxon>Acari</taxon>
        <taxon>Acariformes</taxon>
        <taxon>Sarcoptiformes</taxon>
        <taxon>Astigmata</taxon>
        <taxon>Psoroptidia</taxon>
        <taxon>Sarcoptoidea</taxon>
        <taxon>Sarcoptidae</taxon>
        <taxon>Sarcoptinae</taxon>
        <taxon>Sarcoptes</taxon>
    </lineage>
</organism>
<dbReference type="CDD" id="cd00603">
    <property type="entry name" value="IPT_PCSR"/>
    <property type="match status" value="1"/>
</dbReference>
<dbReference type="Gene3D" id="2.60.40.10">
    <property type="entry name" value="Immunoglobulins"/>
    <property type="match status" value="1"/>
</dbReference>
<evidence type="ECO:0000256" key="4">
    <source>
        <dbReference type="ARBA" id="ARBA00022448"/>
    </source>
</evidence>
<dbReference type="Proteomes" id="UP000616769">
    <property type="component" value="Unassembled WGS sequence"/>
</dbReference>
<evidence type="ECO:0000256" key="5">
    <source>
        <dbReference type="ARBA" id="ARBA00022483"/>
    </source>
</evidence>
<dbReference type="PANTHER" id="PTHR13043">
    <property type="entry name" value="EXOCYST COMPLEX COMPONENT SEC5"/>
    <property type="match status" value="1"/>
</dbReference>
<comment type="function">
    <text evidence="1 7">Component of the exocyst complex involved in the docking of exocytic vesicles with fusion sites on the plasma membrane.</text>
</comment>
<dbReference type="PANTHER" id="PTHR13043:SF1">
    <property type="entry name" value="EXOCYST COMPLEX COMPONENT 2"/>
    <property type="match status" value="1"/>
</dbReference>
<comment type="subunit">
    <text evidence="7">Component of the exocyst complex.</text>
</comment>
<evidence type="ECO:0000313" key="10">
    <source>
        <dbReference type="EMBL" id="KPM02833.1"/>
    </source>
</evidence>
<dbReference type="AlphaFoldDB" id="A0A131ZVQ8"/>
<evidence type="ECO:0000313" key="11">
    <source>
        <dbReference type="Proteomes" id="UP000616769"/>
    </source>
</evidence>
<dbReference type="Pfam" id="PF01833">
    <property type="entry name" value="TIG"/>
    <property type="match status" value="1"/>
</dbReference>
<sequence>MSLVPKVTGISPKEGPPRTKLTIRGENLGINQFDLISVKICDIECLIFTEWITPQKIITKSPNCLETGPVIITTRSGGIGHSTIKFRALEQKIGLTTPSGVWIDESEIFPFDSTTSSLITNSPDGPMKIGHGFSNDILSETFNPSMYLVENHSQSSFKDLKTIYRNQLNKSKNESSNALDSNTFLKANIVSIMDCLNALNALYLSFKKDRQEFGSDMTQKIDENIRSANESAHEIFDSIIVRKDKADSTRNALNVLQRYRFLFNLPSNIDRNMQRKEYDVVINDFFRAKNLFADSSVTVFRKVFLEVEERIHTFICNLRESFRECALSMENNNIDELKKLIKYLSILVEDSDPAWESIILIKDSLSQKITKLYEEFKNSLENSTDLSESSENIDSPQKPPQAIFIDETTRIFSRIFIDLFKLGCAYLNKDLHNKSSIDELKRKREILEKDIFSQSIQLLSTHYKNVFFPNESKSQQQQQTRVAQSKNKNRITRDDLIVWLPYCLRCSVNCYTNLSKLDYNQIHIDSVSLLEPVKKFIFDLRIHTLTKVLQDKSEEIKNLHQKEIWAIQFDDIYGVRTNLPLQFETQVIDILQLVRDSVIQVRTPDEIDIFSQINVKGLVKQLVQSLIMSFLYALERSSSNSIPNGLHLAEDNRSLVILCNCSYTANYVLPKLYEMLEKYNYPDMSQVIQLTQRKFKEKENQLLEAFIDKKRDEVIGGIETSMQFFDENWYLEKEMPKDVSYYIKEIIMNLIYVQSEIYRITPQLVYKTMFEILIATINEIGRLCAIYSKKLSDAARIQMLIDINAIEHVFKRTGNKFNQILKSKIQKCREWCNISLEDETIQKLIDDVTNSFSKSMRLQVCCFDFNNEF</sequence>
<keyword evidence="4 7" id="KW-0813">Transport</keyword>
<keyword evidence="5 7" id="KW-0268">Exocytosis</keyword>
<reference evidence="10 11" key="1">
    <citation type="journal article" date="2015" name="Parasit. Vectors">
        <title>Draft genome of the scabies mite.</title>
        <authorList>
            <person name="Rider S.D.Jr."/>
            <person name="Morgan M.S."/>
            <person name="Arlian L.G."/>
        </authorList>
    </citation>
    <scope>NUCLEOTIDE SEQUENCE [LARGE SCALE GENOMIC DNA]</scope>
    <source>
        <strain evidence="10">Arlian Lab</strain>
    </source>
</reference>
<name>A0A131ZVQ8_SARSC</name>
<dbReference type="GO" id="GO:0000145">
    <property type="term" value="C:exocyst"/>
    <property type="evidence" value="ECO:0007669"/>
    <property type="project" value="UniProtKB-UniRule"/>
</dbReference>
<dbReference type="InterPro" id="IPR013783">
    <property type="entry name" value="Ig-like_fold"/>
</dbReference>
<dbReference type="EMBL" id="JXLN01003081">
    <property type="protein sequence ID" value="KPM02833.1"/>
    <property type="molecule type" value="Genomic_DNA"/>
</dbReference>
<evidence type="ECO:0000259" key="9">
    <source>
        <dbReference type="Pfam" id="PF15469"/>
    </source>
</evidence>
<dbReference type="InterPro" id="IPR002909">
    <property type="entry name" value="IPT_dom"/>
</dbReference>
<keyword evidence="6 7" id="KW-0653">Protein transport</keyword>
<accession>A0A131ZVQ8</accession>
<evidence type="ECO:0000256" key="3">
    <source>
        <dbReference type="ARBA" id="ARBA00017526"/>
    </source>
</evidence>
<dbReference type="VEuPathDB" id="VectorBase:SSCA010611"/>
<evidence type="ECO:0000256" key="2">
    <source>
        <dbReference type="ARBA" id="ARBA00010578"/>
    </source>
</evidence>
<dbReference type="InterPro" id="IPR014756">
    <property type="entry name" value="Ig_E-set"/>
</dbReference>
<feature type="domain" description="IPT/TIG" evidence="8">
    <location>
        <begin position="5"/>
        <end position="86"/>
    </location>
</feature>
<dbReference type="GO" id="GO:0006893">
    <property type="term" value="P:Golgi to plasma membrane transport"/>
    <property type="evidence" value="ECO:0007669"/>
    <property type="project" value="UniProtKB-UniRule"/>
</dbReference>
<comment type="similarity">
    <text evidence="2 7">Belongs to the SEC5 family.</text>
</comment>
<dbReference type="InterPro" id="IPR029175">
    <property type="entry name" value="EXOC2/Sec5"/>
</dbReference>
<dbReference type="Pfam" id="PF15469">
    <property type="entry name" value="Sec5"/>
    <property type="match status" value="1"/>
</dbReference>
<evidence type="ECO:0000256" key="1">
    <source>
        <dbReference type="ARBA" id="ARBA00002660"/>
    </source>
</evidence>
<dbReference type="GO" id="GO:0015031">
    <property type="term" value="P:protein transport"/>
    <property type="evidence" value="ECO:0007669"/>
    <property type="project" value="UniProtKB-KW"/>
</dbReference>
<evidence type="ECO:0000256" key="7">
    <source>
        <dbReference type="RuleBase" id="RU365069"/>
    </source>
</evidence>